<evidence type="ECO:0000313" key="3">
    <source>
        <dbReference type="EMBL" id="EDM81626.1"/>
    </source>
</evidence>
<sequence length="273" mass="30484">MLPKSLTPELRQCWRDHGYVALRGIFDTQEQAQLRGWAEELEAWPETPGAWMKYFEPPSNLDTPDTPEPRRLCRVENFLPHHPQLAAFFDRADVRGVLAELMGEPAVVFKEKINFKLPGGQGFTAHQDAPAFTQFGQRYHVTAMVAVDATTPANGCLEISHGRAPEQILDQAGDGTLAKSVVAALDWQPLEAQPGDLILFDSYMPHRSGPNTTEGPRRAYYVTFNRASDGDVREAYFARKRRAFPPECERVPGQELAPDDPDAAAFNLGNPIR</sequence>
<dbReference type="PANTHER" id="PTHR20883:SF48">
    <property type="entry name" value="ECTOINE DIOXYGENASE"/>
    <property type="match status" value="1"/>
</dbReference>
<evidence type="ECO:0000313" key="4">
    <source>
        <dbReference type="Proteomes" id="UP000005801"/>
    </source>
</evidence>
<keyword evidence="3" id="KW-0223">Dioxygenase</keyword>
<keyword evidence="4" id="KW-1185">Reference proteome</keyword>
<gene>
    <name evidence="3" type="ORF">PPSIR1_21954</name>
</gene>
<dbReference type="Proteomes" id="UP000005801">
    <property type="component" value="Unassembled WGS sequence"/>
</dbReference>
<evidence type="ECO:0000256" key="1">
    <source>
        <dbReference type="ARBA" id="ARBA00001954"/>
    </source>
</evidence>
<reference evidence="3 4" key="1">
    <citation type="submission" date="2007-06" db="EMBL/GenBank/DDBJ databases">
        <authorList>
            <person name="Shimkets L."/>
            <person name="Ferriera S."/>
            <person name="Johnson J."/>
            <person name="Kravitz S."/>
            <person name="Beeson K."/>
            <person name="Sutton G."/>
            <person name="Rogers Y.-H."/>
            <person name="Friedman R."/>
            <person name="Frazier M."/>
            <person name="Venter J.C."/>
        </authorList>
    </citation>
    <scope>NUCLEOTIDE SEQUENCE [LARGE SCALE GENOMIC DNA]</scope>
    <source>
        <strain evidence="3 4">SIR-1</strain>
    </source>
</reference>
<keyword evidence="3" id="KW-0560">Oxidoreductase</keyword>
<dbReference type="AlphaFoldDB" id="A6FXN8"/>
<dbReference type="STRING" id="391625.PPSIR1_21954"/>
<organism evidence="3 4">
    <name type="scientific">Plesiocystis pacifica SIR-1</name>
    <dbReference type="NCBI Taxonomy" id="391625"/>
    <lineage>
        <taxon>Bacteria</taxon>
        <taxon>Pseudomonadati</taxon>
        <taxon>Myxococcota</taxon>
        <taxon>Polyangia</taxon>
        <taxon>Nannocystales</taxon>
        <taxon>Nannocystaceae</taxon>
        <taxon>Plesiocystis</taxon>
    </lineage>
</organism>
<dbReference type="InterPro" id="IPR008775">
    <property type="entry name" value="Phytyl_CoA_dOase-like"/>
</dbReference>
<dbReference type="Gene3D" id="2.60.120.620">
    <property type="entry name" value="q2cbj1_9rhob like domain"/>
    <property type="match status" value="1"/>
</dbReference>
<dbReference type="Pfam" id="PF05721">
    <property type="entry name" value="PhyH"/>
    <property type="match status" value="1"/>
</dbReference>
<dbReference type="RefSeq" id="WP_006969237.1">
    <property type="nucleotide sequence ID" value="NZ_ABCS01000002.1"/>
</dbReference>
<dbReference type="SUPFAM" id="SSF51197">
    <property type="entry name" value="Clavaminate synthase-like"/>
    <property type="match status" value="1"/>
</dbReference>
<dbReference type="eggNOG" id="COG5285">
    <property type="taxonomic scope" value="Bacteria"/>
</dbReference>
<name>A6FXN8_9BACT</name>
<comment type="cofactor">
    <cofactor evidence="1">
        <name>Fe(2+)</name>
        <dbReference type="ChEBI" id="CHEBI:29033"/>
    </cofactor>
</comment>
<proteinExistence type="predicted"/>
<evidence type="ECO:0000256" key="2">
    <source>
        <dbReference type="SAM" id="MobiDB-lite"/>
    </source>
</evidence>
<dbReference type="OrthoDB" id="9791262at2"/>
<dbReference type="PANTHER" id="PTHR20883">
    <property type="entry name" value="PHYTANOYL-COA DIOXYGENASE DOMAIN CONTAINING 1"/>
    <property type="match status" value="1"/>
</dbReference>
<protein>
    <submittedName>
        <fullName evidence="3">Phytanoyl-CoA dioxygenase</fullName>
    </submittedName>
</protein>
<dbReference type="EMBL" id="ABCS01000002">
    <property type="protein sequence ID" value="EDM81626.1"/>
    <property type="molecule type" value="Genomic_DNA"/>
</dbReference>
<dbReference type="GO" id="GO:0005506">
    <property type="term" value="F:iron ion binding"/>
    <property type="evidence" value="ECO:0007669"/>
    <property type="project" value="UniProtKB-ARBA"/>
</dbReference>
<accession>A6FXN8</accession>
<comment type="caution">
    <text evidence="3">The sequence shown here is derived from an EMBL/GenBank/DDBJ whole genome shotgun (WGS) entry which is preliminary data.</text>
</comment>
<feature type="region of interest" description="Disordered" evidence="2">
    <location>
        <begin position="250"/>
        <end position="273"/>
    </location>
</feature>
<dbReference type="GO" id="GO:0016706">
    <property type="term" value="F:2-oxoglutarate-dependent dioxygenase activity"/>
    <property type="evidence" value="ECO:0007669"/>
    <property type="project" value="UniProtKB-ARBA"/>
</dbReference>